<dbReference type="EMBL" id="MT142141">
    <property type="protein sequence ID" value="QJA75104.1"/>
    <property type="molecule type" value="Genomic_DNA"/>
</dbReference>
<reference evidence="3" key="1">
    <citation type="submission" date="2020-03" db="EMBL/GenBank/DDBJ databases">
        <title>The deep terrestrial virosphere.</title>
        <authorList>
            <person name="Holmfeldt K."/>
            <person name="Nilsson E."/>
            <person name="Simone D."/>
            <person name="Lopez-Fernandez M."/>
            <person name="Wu X."/>
            <person name="de Brujin I."/>
            <person name="Lundin D."/>
            <person name="Andersson A."/>
            <person name="Bertilsson S."/>
            <person name="Dopson M."/>
        </authorList>
    </citation>
    <scope>NUCLEOTIDE SEQUENCE</scope>
    <source>
        <strain evidence="1">MM415A01868</strain>
        <strain evidence="2">MM415B03014</strain>
        <strain evidence="3">TM448B03451</strain>
    </source>
</reference>
<dbReference type="AlphaFoldDB" id="A0A6M3XX84"/>
<dbReference type="EMBL" id="MT142699">
    <property type="protein sequence ID" value="QJA87354.1"/>
    <property type="molecule type" value="Genomic_DNA"/>
</dbReference>
<proteinExistence type="predicted"/>
<accession>A0A6M3XX84</accession>
<evidence type="ECO:0000313" key="1">
    <source>
        <dbReference type="EMBL" id="QJA75104.1"/>
    </source>
</evidence>
<sequence>MGLLRLAPLYKLVIEPERQPISGVELLRPDAVGDESECSKYPDSGQNFEKVDEVVPDYAATYVYSTLRIGTDDDLYNLEDHVAGKGTIDKIKLSALCYGHDDSITYPSIRFYIKSGATEDVKDPDEGVALPTETWVWKTVEWTINPDTLLPFTWDDIDALQAGYKLRGSYHHDEGRVTQFYIEVYYTY</sequence>
<protein>
    <submittedName>
        <fullName evidence="3">Uncharacterized protein</fullName>
    </submittedName>
</protein>
<name>A0A6M3XX84_9ZZZZ</name>
<dbReference type="EMBL" id="MT145016">
    <property type="protein sequence ID" value="QJI02609.1"/>
    <property type="molecule type" value="Genomic_DNA"/>
</dbReference>
<evidence type="ECO:0000313" key="2">
    <source>
        <dbReference type="EMBL" id="QJA87354.1"/>
    </source>
</evidence>
<gene>
    <name evidence="1" type="ORF">MM415A01868_0006</name>
    <name evidence="2" type="ORF">MM415B03014_0011</name>
    <name evidence="3" type="ORF">TM448B03451_0004</name>
</gene>
<evidence type="ECO:0000313" key="3">
    <source>
        <dbReference type="EMBL" id="QJI02609.1"/>
    </source>
</evidence>
<organism evidence="3">
    <name type="scientific">viral metagenome</name>
    <dbReference type="NCBI Taxonomy" id="1070528"/>
    <lineage>
        <taxon>unclassified sequences</taxon>
        <taxon>metagenomes</taxon>
        <taxon>organismal metagenomes</taxon>
    </lineage>
</organism>